<gene>
    <name evidence="7" type="ORF">DWQ67_09290</name>
</gene>
<feature type="transmembrane region" description="Helical" evidence="5">
    <location>
        <begin position="378"/>
        <end position="395"/>
    </location>
</feature>
<feature type="transmembrane region" description="Helical" evidence="5">
    <location>
        <begin position="312"/>
        <end position="330"/>
    </location>
</feature>
<sequence length="422" mass="43931">MSVETGEELAKFNESKKHGGDGWWKQPKTVWAVAFAAMVSFMGIGLVDPILPAITEQLNATPSEASLLFTSYLFVTAIAMFFTSWVSARLGTRNTLLLGLGLVIVFALASGLAPSVPWIIGFRAAWGLGNALFLSTALATIIGEARTVDGAIILYEAALGVGMAVGPLVGGALGSISWRAPFIGTAVLMAVAFTTIAVLLRSTQTLKGNMPFFAGFAALRKAPLLSFGLIAFFYNMAFFVILAWTPFPLGFKAMGIGLVFFGWGAALAITSVFGAPALTARMKRTTVIGWGLGALLICLVLSALLVHSTVGLIIMMIVSGLVLGIMNTVLTESSMESTDLPRPVASSAYSGIRFLGGAIAPPLASTIAASTGQAGSPYLFGALAVVVALVLFFCLRGPLSAANHAPAEDELEQAEALIGDAN</sequence>
<dbReference type="PRINTS" id="PR01035">
    <property type="entry name" value="TCRTETA"/>
</dbReference>
<dbReference type="GO" id="GO:0022857">
    <property type="term" value="F:transmembrane transporter activity"/>
    <property type="evidence" value="ECO:0007669"/>
    <property type="project" value="InterPro"/>
</dbReference>
<dbReference type="InterPro" id="IPR053200">
    <property type="entry name" value="YfmO-like"/>
</dbReference>
<keyword evidence="3 5" id="KW-1133">Transmembrane helix</keyword>
<comment type="caution">
    <text evidence="7">The sequence shown here is derived from an EMBL/GenBank/DDBJ whole genome shotgun (WGS) entry which is preliminary data.</text>
</comment>
<dbReference type="InterPro" id="IPR036259">
    <property type="entry name" value="MFS_trans_sf"/>
</dbReference>
<dbReference type="SUPFAM" id="SSF103473">
    <property type="entry name" value="MFS general substrate transporter"/>
    <property type="match status" value="1"/>
</dbReference>
<evidence type="ECO:0000313" key="8">
    <source>
        <dbReference type="Proteomes" id="UP000273119"/>
    </source>
</evidence>
<dbReference type="PROSITE" id="PS50850">
    <property type="entry name" value="MFS"/>
    <property type="match status" value="1"/>
</dbReference>
<feature type="transmembrane region" description="Helical" evidence="5">
    <location>
        <begin position="224"/>
        <end position="247"/>
    </location>
</feature>
<name>A0A496PI26_9MICC</name>
<organism evidence="7 8">
    <name type="scientific">Galactobacter caseinivorans</name>
    <dbReference type="NCBI Taxonomy" id="2676123"/>
    <lineage>
        <taxon>Bacteria</taxon>
        <taxon>Bacillati</taxon>
        <taxon>Actinomycetota</taxon>
        <taxon>Actinomycetes</taxon>
        <taxon>Micrococcales</taxon>
        <taxon>Micrococcaceae</taxon>
        <taxon>Galactobacter</taxon>
    </lineage>
</organism>
<feature type="transmembrane region" description="Helical" evidence="5">
    <location>
        <begin position="153"/>
        <end position="176"/>
    </location>
</feature>
<comment type="subcellular location">
    <subcellularLocation>
        <location evidence="1">Cell membrane</location>
        <topology evidence="1">Multi-pass membrane protein</topology>
    </subcellularLocation>
</comment>
<dbReference type="Proteomes" id="UP000273119">
    <property type="component" value="Unassembled WGS sequence"/>
</dbReference>
<keyword evidence="4 5" id="KW-0472">Membrane</keyword>
<keyword evidence="2 5" id="KW-0812">Transmembrane</keyword>
<evidence type="ECO:0000256" key="4">
    <source>
        <dbReference type="ARBA" id="ARBA00023136"/>
    </source>
</evidence>
<dbReference type="EMBL" id="QQXL01000005">
    <property type="protein sequence ID" value="RKW70137.1"/>
    <property type="molecule type" value="Genomic_DNA"/>
</dbReference>
<feature type="transmembrane region" description="Helical" evidence="5">
    <location>
        <begin position="119"/>
        <end position="141"/>
    </location>
</feature>
<dbReference type="Gene3D" id="1.20.1250.20">
    <property type="entry name" value="MFS general substrate transporter like domains"/>
    <property type="match status" value="1"/>
</dbReference>
<protein>
    <submittedName>
        <fullName evidence="7">MFS transporter</fullName>
    </submittedName>
</protein>
<dbReference type="AlphaFoldDB" id="A0A496PI26"/>
<evidence type="ECO:0000259" key="6">
    <source>
        <dbReference type="PROSITE" id="PS50850"/>
    </source>
</evidence>
<dbReference type="InterPro" id="IPR001958">
    <property type="entry name" value="Tet-R_TetA/multi-R_MdtG-like"/>
</dbReference>
<feature type="domain" description="Major facilitator superfamily (MFS) profile" evidence="6">
    <location>
        <begin position="29"/>
        <end position="399"/>
    </location>
</feature>
<evidence type="ECO:0000256" key="5">
    <source>
        <dbReference type="SAM" id="Phobius"/>
    </source>
</evidence>
<evidence type="ECO:0000256" key="2">
    <source>
        <dbReference type="ARBA" id="ARBA00022692"/>
    </source>
</evidence>
<dbReference type="PANTHER" id="PTHR43683:SF1">
    <property type="entry name" value="MULTIDRUG EFFLUX PROTEIN YFMO"/>
    <property type="match status" value="1"/>
</dbReference>
<feature type="transmembrane region" description="Helical" evidence="5">
    <location>
        <begin position="95"/>
        <end position="113"/>
    </location>
</feature>
<dbReference type="InterPro" id="IPR020846">
    <property type="entry name" value="MFS_dom"/>
</dbReference>
<feature type="transmembrane region" description="Helical" evidence="5">
    <location>
        <begin position="253"/>
        <end position="275"/>
    </location>
</feature>
<feature type="transmembrane region" description="Helical" evidence="5">
    <location>
        <begin position="29"/>
        <end position="47"/>
    </location>
</feature>
<feature type="transmembrane region" description="Helical" evidence="5">
    <location>
        <begin position="351"/>
        <end position="372"/>
    </location>
</feature>
<evidence type="ECO:0000313" key="7">
    <source>
        <dbReference type="EMBL" id="RKW70137.1"/>
    </source>
</evidence>
<reference evidence="7 8" key="1">
    <citation type="submission" date="2018-07" db="EMBL/GenBank/DDBJ databases">
        <title>Arthrobacter sp. nov., isolated from raw cow's milk with high bacterial count.</title>
        <authorList>
            <person name="Hahne J."/>
            <person name="Isele D."/>
            <person name="Lipski A."/>
        </authorList>
    </citation>
    <scope>NUCLEOTIDE SEQUENCE [LARGE SCALE GENOMIC DNA]</scope>
    <source>
        <strain evidence="7 8">JZ R-183</strain>
    </source>
</reference>
<dbReference type="GO" id="GO:0005886">
    <property type="term" value="C:plasma membrane"/>
    <property type="evidence" value="ECO:0007669"/>
    <property type="project" value="UniProtKB-SubCell"/>
</dbReference>
<evidence type="ECO:0000256" key="1">
    <source>
        <dbReference type="ARBA" id="ARBA00004651"/>
    </source>
</evidence>
<dbReference type="PANTHER" id="PTHR43683">
    <property type="entry name" value="MULTIDRUG EFFLUX PROTEIN YFMO"/>
    <property type="match status" value="1"/>
</dbReference>
<evidence type="ECO:0000256" key="3">
    <source>
        <dbReference type="ARBA" id="ARBA00022989"/>
    </source>
</evidence>
<dbReference type="RefSeq" id="WP_121485326.1">
    <property type="nucleotide sequence ID" value="NZ_QQXL01000005.1"/>
</dbReference>
<dbReference type="CDD" id="cd17474">
    <property type="entry name" value="MFS_YfmO_like"/>
    <property type="match status" value="1"/>
</dbReference>
<keyword evidence="8" id="KW-1185">Reference proteome</keyword>
<accession>A0A496PI26</accession>
<feature type="transmembrane region" description="Helical" evidence="5">
    <location>
        <begin position="182"/>
        <end position="203"/>
    </location>
</feature>
<feature type="transmembrane region" description="Helical" evidence="5">
    <location>
        <begin position="287"/>
        <end position="306"/>
    </location>
</feature>
<dbReference type="Pfam" id="PF07690">
    <property type="entry name" value="MFS_1"/>
    <property type="match status" value="1"/>
</dbReference>
<feature type="transmembrane region" description="Helical" evidence="5">
    <location>
        <begin position="67"/>
        <end position="88"/>
    </location>
</feature>
<dbReference type="InterPro" id="IPR011701">
    <property type="entry name" value="MFS"/>
</dbReference>
<proteinExistence type="predicted"/>